<evidence type="ECO:0000313" key="2">
    <source>
        <dbReference type="EMBL" id="MFD0627746.1"/>
    </source>
</evidence>
<comment type="caution">
    <text evidence="2">The sequence shown here is derived from an EMBL/GenBank/DDBJ whole genome shotgun (WGS) entry which is preliminary data.</text>
</comment>
<organism evidence="2 3">
    <name type="scientific">Streptomyces sanglieri</name>
    <dbReference type="NCBI Taxonomy" id="193460"/>
    <lineage>
        <taxon>Bacteria</taxon>
        <taxon>Bacillati</taxon>
        <taxon>Actinomycetota</taxon>
        <taxon>Actinomycetes</taxon>
        <taxon>Kitasatosporales</taxon>
        <taxon>Streptomycetaceae</taxon>
        <taxon>Streptomyces</taxon>
    </lineage>
</organism>
<dbReference type="EMBL" id="JBHTGL010000008">
    <property type="protein sequence ID" value="MFD0627746.1"/>
    <property type="molecule type" value="Genomic_DNA"/>
</dbReference>
<feature type="compositionally biased region" description="Low complexity" evidence="1">
    <location>
        <begin position="20"/>
        <end position="56"/>
    </location>
</feature>
<reference evidence="3" key="1">
    <citation type="journal article" date="2019" name="Int. J. Syst. Evol. Microbiol.">
        <title>The Global Catalogue of Microorganisms (GCM) 10K type strain sequencing project: providing services to taxonomists for standard genome sequencing and annotation.</title>
        <authorList>
            <consortium name="The Broad Institute Genomics Platform"/>
            <consortium name="The Broad Institute Genome Sequencing Center for Infectious Disease"/>
            <person name="Wu L."/>
            <person name="Ma J."/>
        </authorList>
    </citation>
    <scope>NUCLEOTIDE SEQUENCE [LARGE SCALE GENOMIC DNA]</scope>
    <source>
        <strain evidence="3">JCM 12607</strain>
    </source>
</reference>
<accession>A0ABW2X1U4</accession>
<name>A0ABW2X1U4_9ACTN</name>
<evidence type="ECO:0000313" key="3">
    <source>
        <dbReference type="Proteomes" id="UP001596915"/>
    </source>
</evidence>
<protein>
    <submittedName>
        <fullName evidence="2">Uncharacterized protein</fullName>
    </submittedName>
</protein>
<evidence type="ECO:0000256" key="1">
    <source>
        <dbReference type="SAM" id="MobiDB-lite"/>
    </source>
</evidence>
<sequence length="56" mass="5410">MRRVSPSGVCAAPSAPRVPSTSLTSPAAAASSVTVTATSTSSASSGVSNSAISRTW</sequence>
<feature type="region of interest" description="Disordered" evidence="1">
    <location>
        <begin position="1"/>
        <end position="56"/>
    </location>
</feature>
<dbReference type="Proteomes" id="UP001596915">
    <property type="component" value="Unassembled WGS sequence"/>
</dbReference>
<gene>
    <name evidence="2" type="ORF">ACFQ2K_38950</name>
</gene>
<keyword evidence="3" id="KW-1185">Reference proteome</keyword>
<proteinExistence type="predicted"/>